<evidence type="ECO:0000256" key="3">
    <source>
        <dbReference type="ARBA" id="ARBA00022448"/>
    </source>
</evidence>
<evidence type="ECO:0000256" key="12">
    <source>
        <dbReference type="ARBA" id="ARBA00034430"/>
    </source>
</evidence>
<proteinExistence type="inferred from homology"/>
<dbReference type="GO" id="GO:0005267">
    <property type="term" value="F:potassium channel activity"/>
    <property type="evidence" value="ECO:0007669"/>
    <property type="project" value="UniProtKB-KW"/>
</dbReference>
<keyword evidence="15" id="KW-1185">Reference proteome</keyword>
<evidence type="ECO:0000256" key="5">
    <source>
        <dbReference type="ARBA" id="ARBA00022692"/>
    </source>
</evidence>
<evidence type="ECO:0000256" key="10">
    <source>
        <dbReference type="ARBA" id="ARBA00023136"/>
    </source>
</evidence>
<keyword evidence="11" id="KW-0407">Ion channel</keyword>
<dbReference type="InterPro" id="IPR010617">
    <property type="entry name" value="TMEM175-like"/>
</dbReference>
<dbReference type="Pfam" id="PF06736">
    <property type="entry name" value="TMEM175"/>
    <property type="match status" value="1"/>
</dbReference>
<organism evidence="14 15">
    <name type="scientific">Allobranchiibius huperziae</name>
    <dbReference type="NCBI Taxonomy" id="1874116"/>
    <lineage>
        <taxon>Bacteria</taxon>
        <taxon>Bacillati</taxon>
        <taxon>Actinomycetota</taxon>
        <taxon>Actinomycetes</taxon>
        <taxon>Micrococcales</taxon>
        <taxon>Dermacoccaceae</taxon>
        <taxon>Allobranchiibius</taxon>
    </lineage>
</organism>
<keyword evidence="8 13" id="KW-1133">Transmembrane helix</keyword>
<feature type="transmembrane region" description="Helical" evidence="13">
    <location>
        <begin position="12"/>
        <end position="29"/>
    </location>
</feature>
<comment type="similarity">
    <text evidence="2">Belongs to the TMEM175 family.</text>
</comment>
<gene>
    <name evidence="14" type="ORF">HNR15_001911</name>
</gene>
<evidence type="ECO:0000256" key="9">
    <source>
        <dbReference type="ARBA" id="ARBA00023065"/>
    </source>
</evidence>
<feature type="transmembrane region" description="Helical" evidence="13">
    <location>
        <begin position="49"/>
        <end position="68"/>
    </location>
</feature>
<evidence type="ECO:0000256" key="4">
    <source>
        <dbReference type="ARBA" id="ARBA00022538"/>
    </source>
</evidence>
<reference evidence="14 15" key="1">
    <citation type="submission" date="2020-07" db="EMBL/GenBank/DDBJ databases">
        <title>Sequencing the genomes of 1000 actinobacteria strains.</title>
        <authorList>
            <person name="Klenk H.-P."/>
        </authorList>
    </citation>
    <scope>NUCLEOTIDE SEQUENCE [LARGE SCALE GENOMIC DNA]</scope>
    <source>
        <strain evidence="14 15">DSM 29531</strain>
    </source>
</reference>
<comment type="caution">
    <text evidence="14">The sequence shown here is derived from an EMBL/GenBank/DDBJ whole genome shotgun (WGS) entry which is preliminary data.</text>
</comment>
<evidence type="ECO:0000256" key="7">
    <source>
        <dbReference type="ARBA" id="ARBA00022958"/>
    </source>
</evidence>
<keyword evidence="6" id="KW-0631">Potassium channel</keyword>
<evidence type="ECO:0000256" key="6">
    <source>
        <dbReference type="ARBA" id="ARBA00022826"/>
    </source>
</evidence>
<evidence type="ECO:0000256" key="1">
    <source>
        <dbReference type="ARBA" id="ARBA00004141"/>
    </source>
</evidence>
<dbReference type="RefSeq" id="WP_179481235.1">
    <property type="nucleotide sequence ID" value="NZ_JACCFW010000001.1"/>
</dbReference>
<dbReference type="GO" id="GO:0016020">
    <property type="term" value="C:membrane"/>
    <property type="evidence" value="ECO:0007669"/>
    <property type="project" value="UniProtKB-SubCell"/>
</dbReference>
<keyword evidence="10 13" id="KW-0472">Membrane</keyword>
<dbReference type="GO" id="GO:0015252">
    <property type="term" value="F:proton channel activity"/>
    <property type="evidence" value="ECO:0007669"/>
    <property type="project" value="InterPro"/>
</dbReference>
<keyword evidence="3" id="KW-0813">Transport</keyword>
<dbReference type="AlphaFoldDB" id="A0A853DDI6"/>
<evidence type="ECO:0000256" key="2">
    <source>
        <dbReference type="ARBA" id="ARBA00006920"/>
    </source>
</evidence>
<dbReference type="Proteomes" id="UP000571817">
    <property type="component" value="Unassembled WGS sequence"/>
</dbReference>
<name>A0A853DDI6_9MICO</name>
<keyword evidence="9" id="KW-0406">Ion transport</keyword>
<evidence type="ECO:0000313" key="15">
    <source>
        <dbReference type="Proteomes" id="UP000571817"/>
    </source>
</evidence>
<keyword evidence="5 13" id="KW-0812">Transmembrane</keyword>
<keyword evidence="4" id="KW-0633">Potassium transport</keyword>
<protein>
    <submittedName>
        <fullName evidence="14">Putative membrane protein</fullName>
    </submittedName>
</protein>
<sequence>MRSADGQLQHNAFALLAAGVSFVALFALWRGHHRLFLQAHGYTDAVMWINSLWLACITFLPIATVLNISSGGQDRVSSGIYVAVVTIRHW</sequence>
<keyword evidence="7" id="KW-0630">Potassium</keyword>
<dbReference type="EMBL" id="JACCFW010000001">
    <property type="protein sequence ID" value="NYJ74948.1"/>
    <property type="molecule type" value="Genomic_DNA"/>
</dbReference>
<comment type="subcellular location">
    <subcellularLocation>
        <location evidence="1">Membrane</location>
        <topology evidence="1">Multi-pass membrane protein</topology>
    </subcellularLocation>
</comment>
<evidence type="ECO:0000256" key="8">
    <source>
        <dbReference type="ARBA" id="ARBA00022989"/>
    </source>
</evidence>
<evidence type="ECO:0000256" key="13">
    <source>
        <dbReference type="SAM" id="Phobius"/>
    </source>
</evidence>
<evidence type="ECO:0000256" key="11">
    <source>
        <dbReference type="ARBA" id="ARBA00023303"/>
    </source>
</evidence>
<comment type="catalytic activity">
    <reaction evidence="12">
        <text>K(+)(in) = K(+)(out)</text>
        <dbReference type="Rhea" id="RHEA:29463"/>
        <dbReference type="ChEBI" id="CHEBI:29103"/>
    </reaction>
</comment>
<accession>A0A853DDI6</accession>
<evidence type="ECO:0000313" key="14">
    <source>
        <dbReference type="EMBL" id="NYJ74948.1"/>
    </source>
</evidence>